<dbReference type="Proteomes" id="UP001278766">
    <property type="component" value="Unassembled WGS sequence"/>
</dbReference>
<dbReference type="AlphaFoldDB" id="A0AAE0LQR0"/>
<sequence>MPKKRHVNKYSKPQSTAPALLGSTAARRNNRHHDDASESRGVNELLAGLRRAGVSGGGQQAPDVVRPTVPPTIRQLLQIPETPPPRPRVPVRVGGRGNARLPAGPPPPHSWLSGAERAGNVLQRSAIEYGAADTHEQPPLPGVDLPARGSLIDMVLRRFVLDWEWQKRYCQYHLYELPTHLRVALIAYLVTYTREGVSLRDLQAVLLPPPDVPEYQEDPDLAPSVMNDSFHYLNLSGSVGRSLKLRELSDFLFPPQSGDIDPQESWDTPEQFSAGIPRPLLTNLTHLSLALDPASSQTISWRHLLAFATHLPGLTHLSLAFWPEPTLTPNAKLATVLSPQTGRTIQYGGTGPYSHSLDDDWVEQILILRRLSRSLYGLEYLDLTGCGAWFPALWANAGEGDTVDWTGAWGKITTLVMYPGYRLWEDAGVAEESRYWELVDYARRVERHVRTRRAGQGRFVTVETCKRPGEI</sequence>
<dbReference type="RefSeq" id="XP_062657532.1">
    <property type="nucleotide sequence ID" value="XM_062798878.1"/>
</dbReference>
<evidence type="ECO:0000313" key="2">
    <source>
        <dbReference type="EMBL" id="KAK3294018.1"/>
    </source>
</evidence>
<proteinExistence type="predicted"/>
<protein>
    <recommendedName>
        <fullName evidence="4">Tafazzin</fullName>
    </recommendedName>
</protein>
<comment type="caution">
    <text evidence="2">The sequence shown here is derived from an EMBL/GenBank/DDBJ whole genome shotgun (WGS) entry which is preliminary data.</text>
</comment>
<organism evidence="2 3">
    <name type="scientific">Chaetomium fimeti</name>
    <dbReference type="NCBI Taxonomy" id="1854472"/>
    <lineage>
        <taxon>Eukaryota</taxon>
        <taxon>Fungi</taxon>
        <taxon>Dikarya</taxon>
        <taxon>Ascomycota</taxon>
        <taxon>Pezizomycotina</taxon>
        <taxon>Sordariomycetes</taxon>
        <taxon>Sordariomycetidae</taxon>
        <taxon>Sordariales</taxon>
        <taxon>Chaetomiaceae</taxon>
        <taxon>Chaetomium</taxon>
    </lineage>
</organism>
<dbReference type="GeneID" id="87835826"/>
<evidence type="ECO:0000256" key="1">
    <source>
        <dbReference type="SAM" id="MobiDB-lite"/>
    </source>
</evidence>
<reference evidence="2" key="1">
    <citation type="journal article" date="2023" name="Mol. Phylogenet. Evol.">
        <title>Genome-scale phylogeny and comparative genomics of the fungal order Sordariales.</title>
        <authorList>
            <person name="Hensen N."/>
            <person name="Bonometti L."/>
            <person name="Westerberg I."/>
            <person name="Brannstrom I.O."/>
            <person name="Guillou S."/>
            <person name="Cros-Aarteil S."/>
            <person name="Calhoun S."/>
            <person name="Haridas S."/>
            <person name="Kuo A."/>
            <person name="Mondo S."/>
            <person name="Pangilinan J."/>
            <person name="Riley R."/>
            <person name="LaButti K."/>
            <person name="Andreopoulos B."/>
            <person name="Lipzen A."/>
            <person name="Chen C."/>
            <person name="Yan M."/>
            <person name="Daum C."/>
            <person name="Ng V."/>
            <person name="Clum A."/>
            <person name="Steindorff A."/>
            <person name="Ohm R.A."/>
            <person name="Martin F."/>
            <person name="Silar P."/>
            <person name="Natvig D.O."/>
            <person name="Lalanne C."/>
            <person name="Gautier V."/>
            <person name="Ament-Velasquez S.L."/>
            <person name="Kruys A."/>
            <person name="Hutchinson M.I."/>
            <person name="Powell A.J."/>
            <person name="Barry K."/>
            <person name="Miller A.N."/>
            <person name="Grigoriev I.V."/>
            <person name="Debuchy R."/>
            <person name="Gladieux P."/>
            <person name="Hiltunen Thoren M."/>
            <person name="Johannesson H."/>
        </authorList>
    </citation>
    <scope>NUCLEOTIDE SEQUENCE</scope>
    <source>
        <strain evidence="2">CBS 168.71</strain>
    </source>
</reference>
<accession>A0AAE0LQR0</accession>
<reference evidence="2" key="2">
    <citation type="submission" date="2023-06" db="EMBL/GenBank/DDBJ databases">
        <authorList>
            <consortium name="Lawrence Berkeley National Laboratory"/>
            <person name="Haridas S."/>
            <person name="Hensen N."/>
            <person name="Bonometti L."/>
            <person name="Westerberg I."/>
            <person name="Brannstrom I.O."/>
            <person name="Guillou S."/>
            <person name="Cros-Aarteil S."/>
            <person name="Calhoun S."/>
            <person name="Kuo A."/>
            <person name="Mondo S."/>
            <person name="Pangilinan J."/>
            <person name="Riley R."/>
            <person name="Labutti K."/>
            <person name="Andreopoulos B."/>
            <person name="Lipzen A."/>
            <person name="Chen C."/>
            <person name="Yanf M."/>
            <person name="Daum C."/>
            <person name="Ng V."/>
            <person name="Clum A."/>
            <person name="Steindorff A."/>
            <person name="Ohm R."/>
            <person name="Martin F."/>
            <person name="Silar P."/>
            <person name="Natvig D."/>
            <person name="Lalanne C."/>
            <person name="Gautier V."/>
            <person name="Ament-Velasquez S.L."/>
            <person name="Kruys A."/>
            <person name="Hutchinson M.I."/>
            <person name="Powell A.J."/>
            <person name="Barry K."/>
            <person name="Miller A.N."/>
            <person name="Grigoriev I.V."/>
            <person name="Debuchy R."/>
            <person name="Gladieux P."/>
            <person name="Thoren M.H."/>
            <person name="Johannesson H."/>
        </authorList>
    </citation>
    <scope>NUCLEOTIDE SEQUENCE</scope>
    <source>
        <strain evidence="2">CBS 168.71</strain>
    </source>
</reference>
<keyword evidence="3" id="KW-1185">Reference proteome</keyword>
<evidence type="ECO:0008006" key="4">
    <source>
        <dbReference type="Google" id="ProtNLM"/>
    </source>
</evidence>
<evidence type="ECO:0000313" key="3">
    <source>
        <dbReference type="Proteomes" id="UP001278766"/>
    </source>
</evidence>
<gene>
    <name evidence="2" type="ORF">B0H64DRAFT_178500</name>
</gene>
<feature type="region of interest" description="Disordered" evidence="1">
    <location>
        <begin position="1"/>
        <end position="42"/>
    </location>
</feature>
<name>A0AAE0LQR0_9PEZI</name>
<dbReference type="EMBL" id="JAUEPN010000005">
    <property type="protein sequence ID" value="KAK3294018.1"/>
    <property type="molecule type" value="Genomic_DNA"/>
</dbReference>